<evidence type="ECO:0000313" key="2">
    <source>
        <dbReference type="Proteomes" id="UP001164539"/>
    </source>
</evidence>
<reference evidence="1 2" key="1">
    <citation type="journal article" date="2023" name="Science">
        <title>Complex scaffold remodeling in plant triterpene biosynthesis.</title>
        <authorList>
            <person name="De La Pena R."/>
            <person name="Hodgson H."/>
            <person name="Liu J.C."/>
            <person name="Stephenson M.J."/>
            <person name="Martin A.C."/>
            <person name="Owen C."/>
            <person name="Harkess A."/>
            <person name="Leebens-Mack J."/>
            <person name="Jimenez L.E."/>
            <person name="Osbourn A."/>
            <person name="Sattely E.S."/>
        </authorList>
    </citation>
    <scope>NUCLEOTIDE SEQUENCE [LARGE SCALE GENOMIC DNA]</scope>
    <source>
        <strain evidence="2">cv. JPN11</strain>
        <tissue evidence="1">Leaf</tissue>
    </source>
</reference>
<sequence length="586" mass="66467">MLCLKAEALDDHDQQHDCHQQNQASPASPINNNNSGFILPINFVSSIHRYLWKKGWSFSSGDGFLSSSNFEVSKLQDKTREKCFYKNQLEQDVKQLQQQLREEIDLHLALANAVEHSDSTFSNSTCQLPDKAQDLLDSIAFLEITVSKLEQEMEALQYQLSQERNERRLAEYRIRHFSCPASSLFNFSPAHQKELITRPCSGENDAKNINQIPAMGTGVEKPNNNNFIENLWRHPCRLSEEMILCMRDIFLFLGDSSKLSSSEYIASPSSPQGHLSYSSFASFSDSPIMNPLARSPSVDTDHDSEVIARESMVDTYRVPHKVDWNVSIGCYDTAVEVSRLSVGKKQLEYAAMALKKFRLLLEHLARVDISCMSCNQKLAFWINLYNALIMHAYLAYGVPTSEMKFLSLIQKATYTVGGHSFTAADVEFIILKMKPPAHRPQIALVLALQKFKVSEEVKEFSIDHPEPLLSFALSCGTHSSPAVRIFRSENVTELLKESLRDYVQASVGISHKGKLLIPKLLHCYSKTTVEDSMLPEWISQFLSPEQAAVVRGSSHQKWSLLGARGFSVLPYDSRFRYLFLMDERNR</sequence>
<dbReference type="EMBL" id="CM051403">
    <property type="protein sequence ID" value="KAJ4708874.1"/>
    <property type="molecule type" value="Genomic_DNA"/>
</dbReference>
<evidence type="ECO:0000313" key="1">
    <source>
        <dbReference type="EMBL" id="KAJ4708874.1"/>
    </source>
</evidence>
<accession>A0ACC1XDW7</accession>
<comment type="caution">
    <text evidence="1">The sequence shown here is derived from an EMBL/GenBank/DDBJ whole genome shotgun (WGS) entry which is preliminary data.</text>
</comment>
<name>A0ACC1XDW7_MELAZ</name>
<protein>
    <submittedName>
        <fullName evidence="1">Ternary complex factor MIP1-like</fullName>
    </submittedName>
</protein>
<proteinExistence type="predicted"/>
<organism evidence="1 2">
    <name type="scientific">Melia azedarach</name>
    <name type="common">Chinaberry tree</name>
    <dbReference type="NCBI Taxonomy" id="155640"/>
    <lineage>
        <taxon>Eukaryota</taxon>
        <taxon>Viridiplantae</taxon>
        <taxon>Streptophyta</taxon>
        <taxon>Embryophyta</taxon>
        <taxon>Tracheophyta</taxon>
        <taxon>Spermatophyta</taxon>
        <taxon>Magnoliopsida</taxon>
        <taxon>eudicotyledons</taxon>
        <taxon>Gunneridae</taxon>
        <taxon>Pentapetalae</taxon>
        <taxon>rosids</taxon>
        <taxon>malvids</taxon>
        <taxon>Sapindales</taxon>
        <taxon>Meliaceae</taxon>
        <taxon>Melia</taxon>
    </lineage>
</organism>
<gene>
    <name evidence="1" type="ORF">OWV82_018750</name>
</gene>
<keyword evidence="2" id="KW-1185">Reference proteome</keyword>
<dbReference type="Proteomes" id="UP001164539">
    <property type="component" value="Chromosome 10"/>
</dbReference>